<dbReference type="Gene3D" id="3.30.160.60">
    <property type="entry name" value="Classic Zinc Finger"/>
    <property type="match status" value="1"/>
</dbReference>
<dbReference type="EMBL" id="JAVHJS010000007">
    <property type="protein sequence ID" value="KAK2852461.1"/>
    <property type="molecule type" value="Genomic_DNA"/>
</dbReference>
<dbReference type="AlphaFoldDB" id="A0AA88N932"/>
<evidence type="ECO:0000259" key="5">
    <source>
        <dbReference type="PROSITE" id="PS50089"/>
    </source>
</evidence>
<feature type="domain" description="RING-type" evidence="5">
    <location>
        <begin position="10"/>
        <end position="56"/>
    </location>
</feature>
<keyword evidence="3" id="KW-0862">Zinc</keyword>
<comment type="caution">
    <text evidence="7">The sequence shown here is derived from an EMBL/GenBank/DDBJ whole genome shotgun (WGS) entry which is preliminary data.</text>
</comment>
<proteinExistence type="predicted"/>
<dbReference type="PROSITE" id="PS50089">
    <property type="entry name" value="ZF_RING_2"/>
    <property type="match status" value="1"/>
</dbReference>
<feature type="domain" description="B box-type" evidence="6">
    <location>
        <begin position="150"/>
        <end position="186"/>
    </location>
</feature>
<dbReference type="InterPro" id="IPR001841">
    <property type="entry name" value="Znf_RING"/>
</dbReference>
<dbReference type="PROSITE" id="PS00518">
    <property type="entry name" value="ZF_RING_1"/>
    <property type="match status" value="1"/>
</dbReference>
<dbReference type="SMART" id="SM00336">
    <property type="entry name" value="BBOX"/>
    <property type="match status" value="2"/>
</dbReference>
<dbReference type="SUPFAM" id="SSF57850">
    <property type="entry name" value="RING/U-box"/>
    <property type="match status" value="1"/>
</dbReference>
<evidence type="ECO:0000256" key="3">
    <source>
        <dbReference type="ARBA" id="ARBA00022833"/>
    </source>
</evidence>
<dbReference type="InterPro" id="IPR051051">
    <property type="entry name" value="E3_ubiq-ligase_TRIM/RNF"/>
</dbReference>
<reference evidence="7" key="1">
    <citation type="submission" date="2023-08" db="EMBL/GenBank/DDBJ databases">
        <title>Pelteobagrus vachellii genome.</title>
        <authorList>
            <person name="Liu H."/>
        </authorList>
    </citation>
    <scope>NUCLEOTIDE SEQUENCE</scope>
    <source>
        <strain evidence="7">PRFRI_2022a</strain>
        <tissue evidence="7">Muscle</tissue>
    </source>
</reference>
<dbReference type="Pfam" id="PF00643">
    <property type="entry name" value="zf-B_box"/>
    <property type="match status" value="1"/>
</dbReference>
<dbReference type="PROSITE" id="PS50119">
    <property type="entry name" value="ZF_BBOX"/>
    <property type="match status" value="1"/>
</dbReference>
<evidence type="ECO:0000259" key="6">
    <source>
        <dbReference type="PROSITE" id="PS50119"/>
    </source>
</evidence>
<evidence type="ECO:0000256" key="2">
    <source>
        <dbReference type="ARBA" id="ARBA00022771"/>
    </source>
</evidence>
<dbReference type="Gene3D" id="4.10.830.40">
    <property type="match status" value="1"/>
</dbReference>
<dbReference type="Gene3D" id="3.30.40.10">
    <property type="entry name" value="Zinc/RING finger domain, C3HC4 (zinc finger)"/>
    <property type="match status" value="1"/>
</dbReference>
<evidence type="ECO:0000313" key="8">
    <source>
        <dbReference type="Proteomes" id="UP001187315"/>
    </source>
</evidence>
<dbReference type="SUPFAM" id="SSF57845">
    <property type="entry name" value="B-box zinc-binding domain"/>
    <property type="match status" value="1"/>
</dbReference>
<organism evidence="7 8">
    <name type="scientific">Tachysurus vachellii</name>
    <name type="common">Darkbarbel catfish</name>
    <name type="synonym">Pelteobagrus vachellii</name>
    <dbReference type="NCBI Taxonomy" id="175792"/>
    <lineage>
        <taxon>Eukaryota</taxon>
        <taxon>Metazoa</taxon>
        <taxon>Chordata</taxon>
        <taxon>Craniata</taxon>
        <taxon>Vertebrata</taxon>
        <taxon>Euteleostomi</taxon>
        <taxon>Actinopterygii</taxon>
        <taxon>Neopterygii</taxon>
        <taxon>Teleostei</taxon>
        <taxon>Ostariophysi</taxon>
        <taxon>Siluriformes</taxon>
        <taxon>Bagridae</taxon>
        <taxon>Tachysurus</taxon>
    </lineage>
</organism>
<dbReference type="GO" id="GO:0008270">
    <property type="term" value="F:zinc ion binding"/>
    <property type="evidence" value="ECO:0007669"/>
    <property type="project" value="UniProtKB-KW"/>
</dbReference>
<keyword evidence="8" id="KW-1185">Reference proteome</keyword>
<keyword evidence="2 4" id="KW-0863">Zinc-finger</keyword>
<accession>A0AA88N932</accession>
<dbReference type="InterPro" id="IPR013083">
    <property type="entry name" value="Znf_RING/FYVE/PHD"/>
</dbReference>
<dbReference type="InterPro" id="IPR017907">
    <property type="entry name" value="Znf_RING_CS"/>
</dbReference>
<dbReference type="InterPro" id="IPR027370">
    <property type="entry name" value="Znf-RING_euk"/>
</dbReference>
<dbReference type="InterPro" id="IPR000315">
    <property type="entry name" value="Znf_B-box"/>
</dbReference>
<gene>
    <name evidence="7" type="ORF">Q7C36_007662</name>
</gene>
<dbReference type="PANTHER" id="PTHR25465">
    <property type="entry name" value="B-BOX DOMAIN CONTAINING"/>
    <property type="match status" value="1"/>
</dbReference>
<dbReference type="PANTHER" id="PTHR25465:SF31">
    <property type="entry name" value="RING-TYPE DOMAIN-CONTAINING PROTEIN"/>
    <property type="match status" value="1"/>
</dbReference>
<dbReference type="Proteomes" id="UP001187315">
    <property type="component" value="Unassembled WGS sequence"/>
</dbReference>
<keyword evidence="1" id="KW-0479">Metal-binding</keyword>
<name>A0AA88N932_TACVA</name>
<dbReference type="Pfam" id="PF13445">
    <property type="entry name" value="zf-RING_UBOX"/>
    <property type="match status" value="1"/>
</dbReference>
<evidence type="ECO:0000256" key="4">
    <source>
        <dbReference type="PROSITE-ProRule" id="PRU00024"/>
    </source>
</evidence>
<evidence type="ECO:0000256" key="1">
    <source>
        <dbReference type="ARBA" id="ARBA00022723"/>
    </source>
</evidence>
<evidence type="ECO:0000313" key="7">
    <source>
        <dbReference type="EMBL" id="KAK2852461.1"/>
    </source>
</evidence>
<protein>
    <submittedName>
        <fullName evidence="7">Uncharacterized protein</fullName>
    </submittedName>
</protein>
<sequence length="232" mass="26176">MEVKDQALTCPICVDVFTKPIGLPCGHSFCQSCIRIVWNEDDNDSEVGLRFCPECQIFLPPDLKLELNTDLEQKVKHASTCGHVSEETALMHSSDITCDQCIERTSVAVKSCLNCDASLCSVHTLHHQHSERLRGHTLIELTQDPLFYKCQEHGEEQKLFCQDDQVAVCCLCVVFGTHKGHRIIQLQEACSDFKKALEERDTALLKNRHQAECALQDLQRLVSETSVNIHLT</sequence>
<dbReference type="SMART" id="SM00184">
    <property type="entry name" value="RING"/>
    <property type="match status" value="1"/>
</dbReference>